<proteinExistence type="predicted"/>
<dbReference type="OrthoDB" id="9811121at2"/>
<dbReference type="EMBL" id="CP018788">
    <property type="protein sequence ID" value="ARQ99767.1"/>
    <property type="molecule type" value="Genomic_DNA"/>
</dbReference>
<dbReference type="PANTHER" id="PTHR47799">
    <property type="entry name" value="OMEGA-AMIDASE YAFV"/>
    <property type="match status" value="1"/>
</dbReference>
<dbReference type="PROSITE" id="PS50263">
    <property type="entry name" value="CN_HYDROLASE"/>
    <property type="match status" value="1"/>
</dbReference>
<evidence type="ECO:0000313" key="2">
    <source>
        <dbReference type="Proteomes" id="UP000194309"/>
    </source>
</evidence>
<dbReference type="CDD" id="cd07197">
    <property type="entry name" value="nitrilase"/>
    <property type="match status" value="1"/>
</dbReference>
<reference evidence="1 2" key="1">
    <citation type="journal article" date="2017" name="Genome Biol. Evol.">
        <title>Comparative Genomic Analysis Identifies a Campylobacter Clade Deficient in Selenium Metabolism.</title>
        <authorList>
            <person name="Miller W.G."/>
            <person name="Yee E."/>
            <person name="Lopes B.S."/>
            <person name="Chapman M.H."/>
            <person name="Huynh S."/>
            <person name="Bono J.L."/>
            <person name="Parker C.T."/>
            <person name="Strachan N.J.C."/>
            <person name="Forbes K.J."/>
        </authorList>
    </citation>
    <scope>NUCLEOTIDE SEQUENCE [LARGE SCALE GENOMIC DNA]</scope>
    <source>
        <strain evidence="1 2">NCTC 13003</strain>
    </source>
</reference>
<keyword evidence="2" id="KW-1185">Reference proteome</keyword>
<dbReference type="SUPFAM" id="SSF56317">
    <property type="entry name" value="Carbon-nitrogen hydrolase"/>
    <property type="match status" value="1"/>
</dbReference>
<dbReference type="InterPro" id="IPR003010">
    <property type="entry name" value="C-N_Hydrolase"/>
</dbReference>
<dbReference type="InterPro" id="IPR036526">
    <property type="entry name" value="C-N_Hydrolase_sf"/>
</dbReference>
<accession>A0A381DBH5</accession>
<dbReference type="AlphaFoldDB" id="A0A1X9SU35"/>
<accession>A0A1X9SU35</accession>
<sequence length="220" mass="24994">MISNLKTQVLSSLGAVRRASELCEFASSLKSGDLALCGELCVSGYERLDRMFWLDLDENLANFLKSGAYLGYSCEFDGYNEFRLLGSNGLEFKQRKYKLFKPNGEDKIFKFGSLDEISIREIAGIKVGVLICFELRFIDLWSRLRGADVILVPAMWGQSRREHYETLCKALALQNRCYTLACSDVDLKFSAVFAPDGSKADVAKFDINLIKKFRKWIDDE</sequence>
<name>A0A1X9SU35_9BACT</name>
<keyword evidence="1" id="KW-0378">Hydrolase</keyword>
<dbReference type="InterPro" id="IPR052737">
    <property type="entry name" value="Omega-amidase_YafV"/>
</dbReference>
<dbReference type="PANTHER" id="PTHR47799:SF1">
    <property type="entry name" value="OMEGA-AMIDASE YAFV"/>
    <property type="match status" value="1"/>
</dbReference>
<dbReference type="Proteomes" id="UP000194309">
    <property type="component" value="Chromosome"/>
</dbReference>
<dbReference type="GO" id="GO:0106008">
    <property type="term" value="F:2-oxoglutaramate amidase activity"/>
    <property type="evidence" value="ECO:0007669"/>
    <property type="project" value="TreeGrafter"/>
</dbReference>
<dbReference type="KEGG" id="cdev:CIGN_1530"/>
<dbReference type="Gene3D" id="3.60.110.10">
    <property type="entry name" value="Carbon-nitrogen hydrolase"/>
    <property type="match status" value="1"/>
</dbReference>
<dbReference type="GO" id="GO:0050152">
    <property type="term" value="F:omega-amidase activity"/>
    <property type="evidence" value="ECO:0007669"/>
    <property type="project" value="TreeGrafter"/>
</dbReference>
<evidence type="ECO:0000313" key="1">
    <source>
        <dbReference type="EMBL" id="ARQ99767.1"/>
    </source>
</evidence>
<organism evidence="1 2">
    <name type="scientific">Campylobacter devanensis</name>
    <dbReference type="NCBI Taxonomy" id="3161138"/>
    <lineage>
        <taxon>Bacteria</taxon>
        <taxon>Pseudomonadati</taxon>
        <taxon>Campylobacterota</taxon>
        <taxon>Epsilonproteobacteria</taxon>
        <taxon>Campylobacterales</taxon>
        <taxon>Campylobacteraceae</taxon>
        <taxon>Campylobacter</taxon>
    </lineage>
</organism>
<dbReference type="Pfam" id="PF00795">
    <property type="entry name" value="CN_hydrolase"/>
    <property type="match status" value="1"/>
</dbReference>
<dbReference type="STRING" id="1660064.CIGN_1530"/>
<gene>
    <name evidence="1" type="ORF">CIGN_1530</name>
</gene>
<protein>
    <submittedName>
        <fullName evidence="1">Hydrolase, carbon-nitrogen family</fullName>
    </submittedName>
</protein>